<protein>
    <recommendedName>
        <fullName evidence="1">Sieve element occlusion N-terminal domain-containing protein</fullName>
    </recommendedName>
</protein>
<organism evidence="2 3">
    <name type="scientific">Stylosanthes scabra</name>
    <dbReference type="NCBI Taxonomy" id="79078"/>
    <lineage>
        <taxon>Eukaryota</taxon>
        <taxon>Viridiplantae</taxon>
        <taxon>Streptophyta</taxon>
        <taxon>Embryophyta</taxon>
        <taxon>Tracheophyta</taxon>
        <taxon>Spermatophyta</taxon>
        <taxon>Magnoliopsida</taxon>
        <taxon>eudicotyledons</taxon>
        <taxon>Gunneridae</taxon>
        <taxon>Pentapetalae</taxon>
        <taxon>rosids</taxon>
        <taxon>fabids</taxon>
        <taxon>Fabales</taxon>
        <taxon>Fabaceae</taxon>
        <taxon>Papilionoideae</taxon>
        <taxon>50 kb inversion clade</taxon>
        <taxon>dalbergioids sensu lato</taxon>
        <taxon>Dalbergieae</taxon>
        <taxon>Pterocarpus clade</taxon>
        <taxon>Stylosanthes</taxon>
    </lineage>
</organism>
<comment type="caution">
    <text evidence="2">The sequence shown here is derived from an EMBL/GenBank/DDBJ whole genome shotgun (WGS) entry which is preliminary data.</text>
</comment>
<evidence type="ECO:0000313" key="2">
    <source>
        <dbReference type="EMBL" id="MED6143730.1"/>
    </source>
</evidence>
<name>A0ABU6T4W7_9FABA</name>
<dbReference type="EMBL" id="JASCZI010090640">
    <property type="protein sequence ID" value="MED6143730.1"/>
    <property type="molecule type" value="Genomic_DNA"/>
</dbReference>
<dbReference type="InterPro" id="IPR039299">
    <property type="entry name" value="SEOA"/>
</dbReference>
<feature type="domain" description="Sieve element occlusion N-terminal" evidence="1">
    <location>
        <begin position="55"/>
        <end position="271"/>
    </location>
</feature>
<proteinExistence type="predicted"/>
<evidence type="ECO:0000313" key="3">
    <source>
        <dbReference type="Proteomes" id="UP001341840"/>
    </source>
</evidence>
<dbReference type="PANTHER" id="PTHR33232:SF18">
    <property type="entry name" value="PROTEIN SIEVE ELEMENT OCCLUSION B-LIKE"/>
    <property type="match status" value="1"/>
</dbReference>
<dbReference type="Pfam" id="PF14576">
    <property type="entry name" value="SEO_N"/>
    <property type="match status" value="1"/>
</dbReference>
<reference evidence="2 3" key="1">
    <citation type="journal article" date="2023" name="Plants (Basel)">
        <title>Bridging the Gap: Combining Genomics and Transcriptomics Approaches to Understand Stylosanthes scabra, an Orphan Legume from the Brazilian Caatinga.</title>
        <authorList>
            <person name="Ferreira-Neto J.R.C."/>
            <person name="da Silva M.D."/>
            <person name="Binneck E."/>
            <person name="de Melo N.F."/>
            <person name="da Silva R.H."/>
            <person name="de Melo A.L.T.M."/>
            <person name="Pandolfi V."/>
            <person name="Bustamante F.O."/>
            <person name="Brasileiro-Vidal A.C."/>
            <person name="Benko-Iseppon A.M."/>
        </authorList>
    </citation>
    <scope>NUCLEOTIDE SEQUENCE [LARGE SCALE GENOMIC DNA]</scope>
    <source>
        <tissue evidence="2">Leaves</tissue>
    </source>
</reference>
<keyword evidence="3" id="KW-1185">Reference proteome</keyword>
<dbReference type="Proteomes" id="UP001341840">
    <property type="component" value="Unassembled WGS sequence"/>
</dbReference>
<gene>
    <name evidence="2" type="ORF">PIB30_008677</name>
</gene>
<dbReference type="InterPro" id="IPR027942">
    <property type="entry name" value="SEO_N"/>
</dbReference>
<evidence type="ECO:0000259" key="1">
    <source>
        <dbReference type="Pfam" id="PF14576"/>
    </source>
</evidence>
<accession>A0ABU6T4W7</accession>
<sequence length="283" mass="30884">MTSLLKKPASLISGAASIVTTTVSAVTKTASTAVSGGLNLQVVEQVQHLNPFNMADDLISKNIIGIHGPQAIRQDVDSLFNVVSNIVRSSTNIDASLDLKQLKSVDVIEDSVPQSALRPSYTLLKEIACQMTCHSFNTSNAHDSVVGILENLKNYTWDAKAGIALAAFALDYGETWRLTLTQAATMKENAVELHVFRLEEDAKKLSQSDADLISTLVDRTLQLINGIITLEKLISNKSYTPKDLPALFKAPRDIYTYWAILSLLACANHLSQPLRHAIYISFS</sequence>
<dbReference type="PANTHER" id="PTHR33232">
    <property type="entry name" value="PROTEIN SIEVE ELEMENT OCCLUSION B-LIKE"/>
    <property type="match status" value="1"/>
</dbReference>